<proteinExistence type="predicted"/>
<dbReference type="EMBL" id="JXJX01000001">
    <property type="protein sequence ID" value="PCS08226.1"/>
    <property type="molecule type" value="Genomic_DNA"/>
</dbReference>
<organism evidence="2 3">
    <name type="scientific">Pseudolactococcus plantarum</name>
    <dbReference type="NCBI Taxonomy" id="1365"/>
    <lineage>
        <taxon>Bacteria</taxon>
        <taxon>Bacillati</taxon>
        <taxon>Bacillota</taxon>
        <taxon>Bacilli</taxon>
        <taxon>Lactobacillales</taxon>
        <taxon>Streptococcaceae</taxon>
        <taxon>Pseudolactococcus</taxon>
    </lineage>
</organism>
<dbReference type="Proteomes" id="UP000242246">
    <property type="component" value="Unassembled WGS sequence"/>
</dbReference>
<dbReference type="STRING" id="1348632.GCA_001591745_00171"/>
<keyword evidence="1" id="KW-0812">Transmembrane</keyword>
<accession>A0A2A5S414</accession>
<evidence type="ECO:0000313" key="2">
    <source>
        <dbReference type="EMBL" id="PCS08226.1"/>
    </source>
</evidence>
<feature type="transmembrane region" description="Helical" evidence="1">
    <location>
        <begin position="16"/>
        <end position="39"/>
    </location>
</feature>
<dbReference type="AlphaFoldDB" id="A0A2A5S414"/>
<gene>
    <name evidence="2" type="ORF">RU87_GL000049</name>
</gene>
<protein>
    <recommendedName>
        <fullName evidence="4">Prepilin-type N-terminal cleavage/methylation domain-containing protein</fullName>
    </recommendedName>
</protein>
<sequence length="235" mass="26745">MMKDLKDETGITLTELLAVIILVAMVTTLVATMASHVFTIRNIQEYKVKTQTIANSLYNVLNTYSNELLINQKQAGGITDTQSLGESGKYRRNDWEDKQIVQLLDGSNDRPLTFDSDGVEKLKLVTHEGTRVLSTYQTPSPKIKMKVHFVKNKHEKQVLKQGETNYRDSFSVDTTVYIVFYKGTINWTAYIPGKNKPMEMDDVKKDKDTIYTRVFDITYRDDAKSAGEVAGNGRW</sequence>
<keyword evidence="1" id="KW-1133">Transmembrane helix</keyword>
<name>A0A2A5S414_9LACT</name>
<evidence type="ECO:0000313" key="3">
    <source>
        <dbReference type="Proteomes" id="UP000242246"/>
    </source>
</evidence>
<evidence type="ECO:0000256" key="1">
    <source>
        <dbReference type="SAM" id="Phobius"/>
    </source>
</evidence>
<comment type="caution">
    <text evidence="2">The sequence shown here is derived from an EMBL/GenBank/DDBJ whole genome shotgun (WGS) entry which is preliminary data.</text>
</comment>
<reference evidence="2 3" key="1">
    <citation type="submission" date="2014-12" db="EMBL/GenBank/DDBJ databases">
        <title>Draft genome sequences of 10 type strains of Lactococcus.</title>
        <authorList>
            <person name="Sun Z."/>
            <person name="Zhong Z."/>
            <person name="Liu W."/>
            <person name="Zhang W."/>
            <person name="Zhang H."/>
        </authorList>
    </citation>
    <scope>NUCLEOTIDE SEQUENCE [LARGE SCALE GENOMIC DNA]</scope>
    <source>
        <strain evidence="2 3">DSM 20686</strain>
    </source>
</reference>
<evidence type="ECO:0008006" key="4">
    <source>
        <dbReference type="Google" id="ProtNLM"/>
    </source>
</evidence>
<keyword evidence="1" id="KW-0472">Membrane</keyword>
<keyword evidence="3" id="KW-1185">Reference proteome</keyword>